<feature type="transmembrane region" description="Helical" evidence="2">
    <location>
        <begin position="138"/>
        <end position="158"/>
    </location>
</feature>
<feature type="transmembrane region" description="Helical" evidence="2">
    <location>
        <begin position="170"/>
        <end position="188"/>
    </location>
</feature>
<evidence type="ECO:0000259" key="3">
    <source>
        <dbReference type="Pfam" id="PF20152"/>
    </source>
</evidence>
<evidence type="ECO:0000313" key="4">
    <source>
        <dbReference type="EMBL" id="WVW79737.1"/>
    </source>
</evidence>
<dbReference type="GeneID" id="30204782"/>
<evidence type="ECO:0000256" key="2">
    <source>
        <dbReference type="SAM" id="Phobius"/>
    </source>
</evidence>
<keyword evidence="2" id="KW-0472">Membrane</keyword>
<feature type="transmembrane region" description="Helical" evidence="2">
    <location>
        <begin position="100"/>
        <end position="126"/>
    </location>
</feature>
<accession>A0AAJ8K2S2</accession>
<sequence>MYLDSDLSLGDATRVREYGGPFCGGPIALQLAASVPETSLMQEDLLEAGLKELIGPHNGLFMAPILIGFGVDIFLAGIMLKQLTLWWKYAREDRWFIKILMGWCTVFGIIGTVFNLAFCFHIFVYNYGRYTTLAEPSWSSWLGIISPLTSAGVQIFYTDRAYKLSGQNKPLALTILAAILLSVTGGIGSKVTSVSNADPATAGAMAADFIITTAILWFLSRSKSGWVVTDKVVSKLLAISAESQLPPTLLAIAFLIIFAYKTTKAAASPDKVVIDVTSNLTIFFMMVIPKTYIVGFLAVLNARTSLRAVFSSSNEQSSGRRKHTMDFPLSIRRGDTSGTEPHNPRKPFTPTLGNFRERNEGDKQVGVEDVDVESLRRVGAGWSEAGSKTGLTWPDHV</sequence>
<reference evidence="4" key="2">
    <citation type="submission" date="2024-02" db="EMBL/GenBank/DDBJ databases">
        <title>Comparative genomics of Cryptococcus and Kwoniella reveals pathogenesis evolution and contrasting modes of karyotype evolution via chromosome fusion or intercentromeric recombination.</title>
        <authorList>
            <person name="Coelho M.A."/>
            <person name="David-Palma M."/>
            <person name="Shea T."/>
            <person name="Bowers K."/>
            <person name="McGinley-Smith S."/>
            <person name="Mohammad A.W."/>
            <person name="Gnirke A."/>
            <person name="Yurkov A.M."/>
            <person name="Nowrousian M."/>
            <person name="Sun S."/>
            <person name="Cuomo C.A."/>
            <person name="Heitman J."/>
        </authorList>
    </citation>
    <scope>NUCLEOTIDE SEQUENCE</scope>
    <source>
        <strain evidence="4">CBS 10118</strain>
    </source>
</reference>
<feature type="transmembrane region" description="Helical" evidence="2">
    <location>
        <begin position="280"/>
        <end position="300"/>
    </location>
</feature>
<dbReference type="AlphaFoldDB" id="A0AAJ8K2S2"/>
<feature type="transmembrane region" description="Helical" evidence="2">
    <location>
        <begin position="232"/>
        <end position="260"/>
    </location>
</feature>
<keyword evidence="2" id="KW-1133">Transmembrane helix</keyword>
<feature type="transmembrane region" description="Helical" evidence="2">
    <location>
        <begin position="200"/>
        <end position="220"/>
    </location>
</feature>
<keyword evidence="2" id="KW-0812">Transmembrane</keyword>
<keyword evidence="5" id="KW-1185">Reference proteome</keyword>
<dbReference type="PANTHER" id="PTHR40465">
    <property type="entry name" value="CHROMOSOME 1, WHOLE GENOME SHOTGUN SEQUENCE"/>
    <property type="match status" value="1"/>
</dbReference>
<dbReference type="KEGG" id="kbi:30204782"/>
<dbReference type="PANTHER" id="PTHR40465:SF1">
    <property type="entry name" value="DUF6534 DOMAIN-CONTAINING PROTEIN"/>
    <property type="match status" value="1"/>
</dbReference>
<proteinExistence type="predicted"/>
<feature type="transmembrane region" description="Helical" evidence="2">
    <location>
        <begin position="60"/>
        <end position="80"/>
    </location>
</feature>
<feature type="domain" description="DUF6534" evidence="3">
    <location>
        <begin position="204"/>
        <end position="304"/>
    </location>
</feature>
<feature type="region of interest" description="Disordered" evidence="1">
    <location>
        <begin position="316"/>
        <end position="362"/>
    </location>
</feature>
<dbReference type="Pfam" id="PF20152">
    <property type="entry name" value="DUF6534"/>
    <property type="match status" value="1"/>
</dbReference>
<dbReference type="InterPro" id="IPR045339">
    <property type="entry name" value="DUF6534"/>
</dbReference>
<evidence type="ECO:0000313" key="5">
    <source>
        <dbReference type="Proteomes" id="UP000092730"/>
    </source>
</evidence>
<name>A0AAJ8K2S2_9TREE</name>
<protein>
    <recommendedName>
        <fullName evidence="3">DUF6534 domain-containing protein</fullName>
    </recommendedName>
</protein>
<dbReference type="RefSeq" id="XP_065725418.1">
    <property type="nucleotide sequence ID" value="XM_065869346.1"/>
</dbReference>
<dbReference type="Proteomes" id="UP000092730">
    <property type="component" value="Chromosome 1"/>
</dbReference>
<evidence type="ECO:0000256" key="1">
    <source>
        <dbReference type="SAM" id="MobiDB-lite"/>
    </source>
</evidence>
<reference evidence="4" key="1">
    <citation type="submission" date="2013-07" db="EMBL/GenBank/DDBJ databases">
        <authorList>
            <consortium name="The Broad Institute Genome Sequencing Platform"/>
            <person name="Cuomo C."/>
            <person name="Litvintseva A."/>
            <person name="Chen Y."/>
            <person name="Heitman J."/>
            <person name="Sun S."/>
            <person name="Springer D."/>
            <person name="Dromer F."/>
            <person name="Young S.K."/>
            <person name="Zeng Q."/>
            <person name="Gargeya S."/>
            <person name="Fitzgerald M."/>
            <person name="Abouelleil A."/>
            <person name="Alvarado L."/>
            <person name="Berlin A.M."/>
            <person name="Chapman S.B."/>
            <person name="Dewar J."/>
            <person name="Goldberg J."/>
            <person name="Griggs A."/>
            <person name="Gujja S."/>
            <person name="Hansen M."/>
            <person name="Howarth C."/>
            <person name="Imamovic A."/>
            <person name="Larimer J."/>
            <person name="McCowan C."/>
            <person name="Murphy C."/>
            <person name="Pearson M."/>
            <person name="Priest M."/>
            <person name="Roberts A."/>
            <person name="Saif S."/>
            <person name="Shea T."/>
            <person name="Sykes S."/>
            <person name="Wortman J."/>
            <person name="Nusbaum C."/>
            <person name="Birren B."/>
        </authorList>
    </citation>
    <scope>NUCLEOTIDE SEQUENCE</scope>
    <source>
        <strain evidence="4">CBS 10118</strain>
    </source>
</reference>
<organism evidence="4 5">
    <name type="scientific">Kwoniella bestiolae CBS 10118</name>
    <dbReference type="NCBI Taxonomy" id="1296100"/>
    <lineage>
        <taxon>Eukaryota</taxon>
        <taxon>Fungi</taxon>
        <taxon>Dikarya</taxon>
        <taxon>Basidiomycota</taxon>
        <taxon>Agaricomycotina</taxon>
        <taxon>Tremellomycetes</taxon>
        <taxon>Tremellales</taxon>
        <taxon>Cryptococcaceae</taxon>
        <taxon>Kwoniella</taxon>
    </lineage>
</organism>
<gene>
    <name evidence="4" type="ORF">I302_101707</name>
</gene>
<dbReference type="EMBL" id="CP144541">
    <property type="protein sequence ID" value="WVW79737.1"/>
    <property type="molecule type" value="Genomic_DNA"/>
</dbReference>